<organism evidence="1 2">
    <name type="scientific">Paragonimus skrjabini miyazakii</name>
    <dbReference type="NCBI Taxonomy" id="59628"/>
    <lineage>
        <taxon>Eukaryota</taxon>
        <taxon>Metazoa</taxon>
        <taxon>Spiralia</taxon>
        <taxon>Lophotrochozoa</taxon>
        <taxon>Platyhelminthes</taxon>
        <taxon>Trematoda</taxon>
        <taxon>Digenea</taxon>
        <taxon>Plagiorchiida</taxon>
        <taxon>Troglotremata</taxon>
        <taxon>Troglotrematidae</taxon>
        <taxon>Paragonimus</taxon>
    </lineage>
</organism>
<proteinExistence type="predicted"/>
<evidence type="ECO:0000313" key="2">
    <source>
        <dbReference type="Proteomes" id="UP000822476"/>
    </source>
</evidence>
<protein>
    <submittedName>
        <fullName evidence="1">Uncharacterized protein</fullName>
    </submittedName>
</protein>
<reference evidence="1" key="1">
    <citation type="submission" date="2019-07" db="EMBL/GenBank/DDBJ databases">
        <title>Annotation for the trematode Paragonimus miyazaki's.</title>
        <authorList>
            <person name="Choi Y.-J."/>
        </authorList>
    </citation>
    <scope>NUCLEOTIDE SEQUENCE</scope>
    <source>
        <strain evidence="1">Japan</strain>
    </source>
</reference>
<name>A0A8S9Z9F3_9TREM</name>
<sequence length="95" mass="10968">MTGVEKLDICVRVVGVIDNLSYRLKLEGDCLSARDCYVKITVPVNMFDFSMIVFDSQPTENIANRSLCHHLRFRQLDSVRSCFIISCILKFNIYE</sequence>
<accession>A0A8S9Z9F3</accession>
<comment type="caution">
    <text evidence="1">The sequence shown here is derived from an EMBL/GenBank/DDBJ whole genome shotgun (WGS) entry which is preliminary data.</text>
</comment>
<dbReference type="EMBL" id="JTDE01000154">
    <property type="protein sequence ID" value="KAF7262153.1"/>
    <property type="molecule type" value="Genomic_DNA"/>
</dbReference>
<dbReference type="Proteomes" id="UP000822476">
    <property type="component" value="Unassembled WGS sequence"/>
</dbReference>
<keyword evidence="2" id="KW-1185">Reference proteome</keyword>
<gene>
    <name evidence="1" type="ORF">EG68_00525</name>
</gene>
<evidence type="ECO:0000313" key="1">
    <source>
        <dbReference type="EMBL" id="KAF7262153.1"/>
    </source>
</evidence>
<dbReference type="AlphaFoldDB" id="A0A8S9Z9F3"/>